<dbReference type="GO" id="GO:0005886">
    <property type="term" value="C:plasma membrane"/>
    <property type="evidence" value="ECO:0007669"/>
    <property type="project" value="UniProtKB-SubCell"/>
</dbReference>
<name>A0A3D4V610_9BACT</name>
<evidence type="ECO:0000256" key="6">
    <source>
        <dbReference type="ARBA" id="ARBA00023136"/>
    </source>
</evidence>
<evidence type="ECO:0000259" key="9">
    <source>
        <dbReference type="PROSITE" id="PS50928"/>
    </source>
</evidence>
<dbReference type="Proteomes" id="UP000264071">
    <property type="component" value="Unassembled WGS sequence"/>
</dbReference>
<evidence type="ECO:0000256" key="1">
    <source>
        <dbReference type="ARBA" id="ARBA00004651"/>
    </source>
</evidence>
<dbReference type="CDD" id="cd06261">
    <property type="entry name" value="TM_PBP2"/>
    <property type="match status" value="1"/>
</dbReference>
<dbReference type="SUPFAM" id="SSF161098">
    <property type="entry name" value="MetI-like"/>
    <property type="match status" value="1"/>
</dbReference>
<comment type="caution">
    <text evidence="10">The sequence shown here is derived from an EMBL/GenBank/DDBJ whole genome shotgun (WGS) entry which is preliminary data.</text>
</comment>
<comment type="similarity">
    <text evidence="7">Belongs to the binding-protein-dependent transport system permease family.</text>
</comment>
<protein>
    <submittedName>
        <fullName evidence="10">ABC transporter permease</fullName>
    </submittedName>
</protein>
<evidence type="ECO:0000313" key="10">
    <source>
        <dbReference type="EMBL" id="HCT56579.1"/>
    </source>
</evidence>
<feature type="compositionally biased region" description="Polar residues" evidence="8">
    <location>
        <begin position="294"/>
        <end position="304"/>
    </location>
</feature>
<keyword evidence="5 7" id="KW-1133">Transmembrane helix</keyword>
<dbReference type="Gene3D" id="1.10.3720.10">
    <property type="entry name" value="MetI-like"/>
    <property type="match status" value="1"/>
</dbReference>
<organism evidence="10 11">
    <name type="scientific">Gemmatimonas aurantiaca</name>
    <dbReference type="NCBI Taxonomy" id="173480"/>
    <lineage>
        <taxon>Bacteria</taxon>
        <taxon>Pseudomonadati</taxon>
        <taxon>Gemmatimonadota</taxon>
        <taxon>Gemmatimonadia</taxon>
        <taxon>Gemmatimonadales</taxon>
        <taxon>Gemmatimonadaceae</taxon>
        <taxon>Gemmatimonas</taxon>
    </lineage>
</organism>
<evidence type="ECO:0000313" key="11">
    <source>
        <dbReference type="Proteomes" id="UP000264071"/>
    </source>
</evidence>
<dbReference type="OMA" id="DFCYVML"/>
<feature type="region of interest" description="Disordered" evidence="8">
    <location>
        <begin position="294"/>
        <end position="320"/>
    </location>
</feature>
<keyword evidence="3" id="KW-1003">Cell membrane</keyword>
<dbReference type="PANTHER" id="PTHR43386">
    <property type="entry name" value="OLIGOPEPTIDE TRANSPORT SYSTEM PERMEASE PROTEIN APPC"/>
    <property type="match status" value="1"/>
</dbReference>
<dbReference type="InterPro" id="IPR000515">
    <property type="entry name" value="MetI-like"/>
</dbReference>
<evidence type="ECO:0000256" key="3">
    <source>
        <dbReference type="ARBA" id="ARBA00022475"/>
    </source>
</evidence>
<feature type="domain" description="ABC transmembrane type-1" evidence="9">
    <location>
        <begin position="79"/>
        <end position="269"/>
    </location>
</feature>
<dbReference type="InterPro" id="IPR035906">
    <property type="entry name" value="MetI-like_sf"/>
</dbReference>
<sequence>MSLDVSWPSSASIRGSDRSLWVLLGTLTLLAIAAPWVSPYAPERQLDIVALRSAAPSWMHPFGTDSFSRDVLSRVLHGARISLGFALAAVLLGLVLGTTYGALTAFAPRTVSTILRRAIDVALSIPRLLVLLALTAFLGPLSVWQLVLLVGFTGWFATARQVTDELDALQRREFALAAQAMGVRTARLFHRHLLPHLAPLLAVTGTFAVANTIALEAGLSFLGLGIQPPTASWGTILQDGAGSIESEWWITVFPGLATIGAVLLCNILGDALRDRFAPAHVAGVVTPLPGAIVSTSSDSPSNDQRAIGDPESFHRSAPRT</sequence>
<evidence type="ECO:0000256" key="7">
    <source>
        <dbReference type="RuleBase" id="RU363032"/>
    </source>
</evidence>
<accession>A0A3D4V610</accession>
<evidence type="ECO:0000256" key="4">
    <source>
        <dbReference type="ARBA" id="ARBA00022692"/>
    </source>
</evidence>
<feature type="transmembrane region" description="Helical" evidence="7">
    <location>
        <begin position="20"/>
        <end position="37"/>
    </location>
</feature>
<evidence type="ECO:0000256" key="8">
    <source>
        <dbReference type="SAM" id="MobiDB-lite"/>
    </source>
</evidence>
<dbReference type="PANTHER" id="PTHR43386:SF1">
    <property type="entry name" value="D,D-DIPEPTIDE TRANSPORT SYSTEM PERMEASE PROTEIN DDPC-RELATED"/>
    <property type="match status" value="1"/>
</dbReference>
<dbReference type="GO" id="GO:0055085">
    <property type="term" value="P:transmembrane transport"/>
    <property type="evidence" value="ECO:0007669"/>
    <property type="project" value="InterPro"/>
</dbReference>
<keyword evidence="6 7" id="KW-0472">Membrane</keyword>
<keyword evidence="4 7" id="KW-0812">Transmembrane</keyword>
<dbReference type="PROSITE" id="PS50928">
    <property type="entry name" value="ABC_TM1"/>
    <property type="match status" value="1"/>
</dbReference>
<dbReference type="InterPro" id="IPR050366">
    <property type="entry name" value="BP-dependent_transpt_permease"/>
</dbReference>
<feature type="transmembrane region" description="Helical" evidence="7">
    <location>
        <begin position="193"/>
        <end position="214"/>
    </location>
</feature>
<dbReference type="AlphaFoldDB" id="A0A3D4V610"/>
<feature type="transmembrane region" description="Helical" evidence="7">
    <location>
        <begin position="248"/>
        <end position="268"/>
    </location>
</feature>
<keyword evidence="2 7" id="KW-0813">Transport</keyword>
<feature type="transmembrane region" description="Helical" evidence="7">
    <location>
        <begin position="81"/>
        <end position="106"/>
    </location>
</feature>
<proteinExistence type="inferred from homology"/>
<gene>
    <name evidence="10" type="ORF">DGD08_05120</name>
</gene>
<evidence type="ECO:0000256" key="5">
    <source>
        <dbReference type="ARBA" id="ARBA00022989"/>
    </source>
</evidence>
<dbReference type="EMBL" id="DPIY01000006">
    <property type="protein sequence ID" value="HCT56579.1"/>
    <property type="molecule type" value="Genomic_DNA"/>
</dbReference>
<evidence type="ECO:0000256" key="2">
    <source>
        <dbReference type="ARBA" id="ARBA00022448"/>
    </source>
</evidence>
<dbReference type="Pfam" id="PF00528">
    <property type="entry name" value="BPD_transp_1"/>
    <property type="match status" value="1"/>
</dbReference>
<comment type="subcellular location">
    <subcellularLocation>
        <location evidence="1 7">Cell membrane</location>
        <topology evidence="1 7">Multi-pass membrane protein</topology>
    </subcellularLocation>
</comment>
<reference evidence="10 11" key="1">
    <citation type="journal article" date="2018" name="Nat. Biotechnol.">
        <title>A standardized bacterial taxonomy based on genome phylogeny substantially revises the tree of life.</title>
        <authorList>
            <person name="Parks D.H."/>
            <person name="Chuvochina M."/>
            <person name="Waite D.W."/>
            <person name="Rinke C."/>
            <person name="Skarshewski A."/>
            <person name="Chaumeil P.A."/>
            <person name="Hugenholtz P."/>
        </authorList>
    </citation>
    <scope>NUCLEOTIDE SEQUENCE [LARGE SCALE GENOMIC DNA]</scope>
    <source>
        <strain evidence="10">UBA8844</strain>
    </source>
</reference>